<dbReference type="InterPro" id="IPR001763">
    <property type="entry name" value="Rhodanese-like_dom"/>
</dbReference>
<protein>
    <submittedName>
        <fullName evidence="2">Rhodanese-like domain-containing protein</fullName>
    </submittedName>
</protein>
<dbReference type="PROSITE" id="PS51257">
    <property type="entry name" value="PROKAR_LIPOPROTEIN"/>
    <property type="match status" value="1"/>
</dbReference>
<organism evidence="2 3">
    <name type="scientific">Halorarum salinum</name>
    <dbReference type="NCBI Taxonomy" id="2743089"/>
    <lineage>
        <taxon>Archaea</taxon>
        <taxon>Methanobacteriati</taxon>
        <taxon>Methanobacteriota</taxon>
        <taxon>Stenosarchaea group</taxon>
        <taxon>Halobacteria</taxon>
        <taxon>Halobacteriales</taxon>
        <taxon>Haloferacaceae</taxon>
        <taxon>Halorarum</taxon>
    </lineage>
</organism>
<name>A0A7D5Q9S8_9EURY</name>
<feature type="domain" description="Rhodanese" evidence="1">
    <location>
        <begin position="59"/>
        <end position="151"/>
    </location>
</feature>
<dbReference type="Proteomes" id="UP000509626">
    <property type="component" value="Chromosome"/>
</dbReference>
<gene>
    <name evidence="2" type="ORF">HUG12_00285</name>
</gene>
<dbReference type="EMBL" id="CP058579">
    <property type="protein sequence ID" value="QLG60280.1"/>
    <property type="molecule type" value="Genomic_DNA"/>
</dbReference>
<evidence type="ECO:0000259" key="1">
    <source>
        <dbReference type="PROSITE" id="PS50206"/>
    </source>
</evidence>
<dbReference type="SMART" id="SM00450">
    <property type="entry name" value="RHOD"/>
    <property type="match status" value="1"/>
</dbReference>
<reference evidence="2 3" key="1">
    <citation type="submission" date="2020-06" db="EMBL/GenBank/DDBJ databases">
        <title>NJ-3-1, isolated from saline soil.</title>
        <authorList>
            <person name="Cui H.L."/>
            <person name="Shi X."/>
        </authorList>
    </citation>
    <scope>NUCLEOTIDE SEQUENCE [LARGE SCALE GENOMIC DNA]</scope>
    <source>
        <strain evidence="2 3">NJ-3-1</strain>
    </source>
</reference>
<dbReference type="Gene3D" id="3.40.250.10">
    <property type="entry name" value="Rhodanese-like domain"/>
    <property type="match status" value="1"/>
</dbReference>
<keyword evidence="3" id="KW-1185">Reference proteome</keyword>
<dbReference type="AlphaFoldDB" id="A0A7D5Q9S8"/>
<evidence type="ECO:0000313" key="2">
    <source>
        <dbReference type="EMBL" id="QLG60280.1"/>
    </source>
</evidence>
<dbReference type="Pfam" id="PF00581">
    <property type="entry name" value="Rhodanese"/>
    <property type="match status" value="1"/>
</dbReference>
<evidence type="ECO:0000313" key="3">
    <source>
        <dbReference type="Proteomes" id="UP000509626"/>
    </source>
</evidence>
<dbReference type="KEGG" id="halu:HUG12_00285"/>
<proteinExistence type="predicted"/>
<accession>A0A7D5Q9S8</accession>
<sequence>MMNRRVYLQSAGLISTVSLTGCLGESNGEAVNEFGYDTKENAETEVPLLPLEDAIDWHDAGDAVFVDARSRVDFAVGHIEGAVHSPAPDGKDEDDPIAELNMDTRIATYCDIPEELAVQRGSSLIKEGYRHTYALADGFDAWSDAEYPVGYECSCDQGT</sequence>
<dbReference type="CDD" id="cd00158">
    <property type="entry name" value="RHOD"/>
    <property type="match status" value="1"/>
</dbReference>
<dbReference type="PROSITE" id="PS50206">
    <property type="entry name" value="RHODANESE_3"/>
    <property type="match status" value="1"/>
</dbReference>
<dbReference type="SUPFAM" id="SSF52821">
    <property type="entry name" value="Rhodanese/Cell cycle control phosphatase"/>
    <property type="match status" value="1"/>
</dbReference>
<dbReference type="InterPro" id="IPR036873">
    <property type="entry name" value="Rhodanese-like_dom_sf"/>
</dbReference>